<dbReference type="GO" id="GO:0016616">
    <property type="term" value="F:oxidoreductase activity, acting on the CH-OH group of donors, NAD or NADP as acceptor"/>
    <property type="evidence" value="ECO:0007669"/>
    <property type="project" value="TreeGrafter"/>
</dbReference>
<dbReference type="PRINTS" id="PR00080">
    <property type="entry name" value="SDRFAMILY"/>
</dbReference>
<dbReference type="PRINTS" id="PR00081">
    <property type="entry name" value="GDHRDH"/>
</dbReference>
<keyword evidence="4" id="KW-1185">Reference proteome</keyword>
<keyword evidence="2" id="KW-0560">Oxidoreductase</keyword>
<dbReference type="PANTHER" id="PTHR42760">
    <property type="entry name" value="SHORT-CHAIN DEHYDROGENASES/REDUCTASES FAMILY MEMBER"/>
    <property type="match status" value="1"/>
</dbReference>
<dbReference type="Gene3D" id="3.40.50.720">
    <property type="entry name" value="NAD(P)-binding Rossmann-like Domain"/>
    <property type="match status" value="1"/>
</dbReference>
<gene>
    <name evidence="3" type="ORF">GGE06_004879</name>
</gene>
<evidence type="ECO:0000313" key="4">
    <source>
        <dbReference type="Proteomes" id="UP000582643"/>
    </source>
</evidence>
<comment type="caution">
    <text evidence="3">The sequence shown here is derived from an EMBL/GenBank/DDBJ whole genome shotgun (WGS) entry which is preliminary data.</text>
</comment>
<dbReference type="SUPFAM" id="SSF51735">
    <property type="entry name" value="NAD(P)-binding Rossmann-fold domains"/>
    <property type="match status" value="1"/>
</dbReference>
<dbReference type="PANTHER" id="PTHR42760:SF133">
    <property type="entry name" value="3-OXOACYL-[ACYL-CARRIER-PROTEIN] REDUCTASE"/>
    <property type="match status" value="1"/>
</dbReference>
<protein>
    <submittedName>
        <fullName evidence="3">NAD(P)-dependent dehydrogenase (Short-subunit alcohol dehydrogenase family)</fullName>
    </submittedName>
</protein>
<dbReference type="EMBL" id="JACHJY010000007">
    <property type="protein sequence ID" value="MBB4983933.1"/>
    <property type="molecule type" value="Genomic_DNA"/>
</dbReference>
<reference evidence="3 4" key="1">
    <citation type="submission" date="2020-08" db="EMBL/GenBank/DDBJ databases">
        <title>Genomic Encyclopedia of Type Strains, Phase III (KMG-III): the genomes of soil and plant-associated and newly described type strains.</title>
        <authorList>
            <person name="Whitman W."/>
        </authorList>
    </citation>
    <scope>NUCLEOTIDE SEQUENCE [LARGE SCALE GENOMIC DNA]</scope>
    <source>
        <strain evidence="3 4">SFB5A</strain>
    </source>
</reference>
<comment type="similarity">
    <text evidence="1">Belongs to the short-chain dehydrogenases/reductases (SDR) family.</text>
</comment>
<dbReference type="InterPro" id="IPR002347">
    <property type="entry name" value="SDR_fam"/>
</dbReference>
<organism evidence="3 4">
    <name type="scientific">Streptomyces nymphaeiformis</name>
    <dbReference type="NCBI Taxonomy" id="2663842"/>
    <lineage>
        <taxon>Bacteria</taxon>
        <taxon>Bacillati</taxon>
        <taxon>Actinomycetota</taxon>
        <taxon>Actinomycetes</taxon>
        <taxon>Kitasatosporales</taxon>
        <taxon>Streptomycetaceae</taxon>
        <taxon>Streptomyces</taxon>
    </lineage>
</organism>
<dbReference type="RefSeq" id="WP_184931687.1">
    <property type="nucleotide sequence ID" value="NZ_JACHJY010000007.1"/>
</dbReference>
<proteinExistence type="inferred from homology"/>
<dbReference type="AlphaFoldDB" id="A0A7W7U2N3"/>
<name>A0A7W7U2N3_9ACTN</name>
<dbReference type="Pfam" id="PF13561">
    <property type="entry name" value="adh_short_C2"/>
    <property type="match status" value="1"/>
</dbReference>
<dbReference type="InterPro" id="IPR036291">
    <property type="entry name" value="NAD(P)-bd_dom_sf"/>
</dbReference>
<evidence type="ECO:0000313" key="3">
    <source>
        <dbReference type="EMBL" id="MBB4983933.1"/>
    </source>
</evidence>
<evidence type="ECO:0000256" key="2">
    <source>
        <dbReference type="ARBA" id="ARBA00023002"/>
    </source>
</evidence>
<sequence>MDLQLNGKTALVTGASRGIGLAVARSLIAEGVRVVAAARTSPPELEAAGAIPVAVDLSSPAAAGRLVTEAVAELGGIDILVNNVGGGDGGLNGGFADVTDEQWAQVMDLNLLATVRVTRAALPALLTARGAIVNVSSIGARVPHGGPIAYTTAKAALTAFGKALAEEVGPRGVRVNTVSPGPVRTDLWENPTGYGAELAKALGVPHADLLAGLPTATGMLIDRLVEADEVAALVTYLASPLASATTGTDHLIDGGAVKTA</sequence>
<evidence type="ECO:0000256" key="1">
    <source>
        <dbReference type="ARBA" id="ARBA00006484"/>
    </source>
</evidence>
<dbReference type="FunFam" id="3.40.50.720:FF:000084">
    <property type="entry name" value="Short-chain dehydrogenase reductase"/>
    <property type="match status" value="1"/>
</dbReference>
<dbReference type="CDD" id="cd05233">
    <property type="entry name" value="SDR_c"/>
    <property type="match status" value="1"/>
</dbReference>
<dbReference type="Proteomes" id="UP000582643">
    <property type="component" value="Unassembled WGS sequence"/>
</dbReference>
<accession>A0A7W7U2N3</accession>